<evidence type="ECO:0000256" key="2">
    <source>
        <dbReference type="ARBA" id="ARBA00011738"/>
    </source>
</evidence>
<dbReference type="PROSITE" id="PS50808">
    <property type="entry name" value="ZF_BED"/>
    <property type="match status" value="1"/>
</dbReference>
<evidence type="ECO:0000256" key="4">
    <source>
        <dbReference type="ARBA" id="ARBA00022771"/>
    </source>
</evidence>
<dbReference type="InterPro" id="IPR008906">
    <property type="entry name" value="HATC_C_dom"/>
</dbReference>
<reference evidence="13" key="1">
    <citation type="journal article" date="2011" name="Nature">
        <title>Genome sequence and analysis of the tuber crop potato.</title>
        <authorList>
            <consortium name="The Potato Genome Sequencing Consortium"/>
        </authorList>
    </citation>
    <scope>NUCLEOTIDE SEQUENCE [LARGE SCALE GENOMIC DNA]</scope>
    <source>
        <strain evidence="13">cv. DM1-3 516 R44</strain>
    </source>
</reference>
<dbReference type="EnsemblPlants" id="PGSC0003DMT400042324">
    <property type="protein sequence ID" value="PGSC0003DMT400042324"/>
    <property type="gene ID" value="PGSC0003DMG400016410"/>
</dbReference>
<evidence type="ECO:0000256" key="6">
    <source>
        <dbReference type="ARBA" id="ARBA00023015"/>
    </source>
</evidence>
<dbReference type="EnsemblPlants" id="PGSC0003DMT400042322">
    <property type="protein sequence ID" value="PGSC0003DMT400042322"/>
    <property type="gene ID" value="PGSC0003DMG400016410"/>
</dbReference>
<keyword evidence="6" id="KW-0805">Transcription regulation</keyword>
<dbReference type="InParanoid" id="M1BCU4"/>
<dbReference type="SMART" id="SM00614">
    <property type="entry name" value="ZnF_BED"/>
    <property type="match status" value="1"/>
</dbReference>
<sequence length="708" mass="81157">MTENIITDEVVVLVDESINSNATRQTKSVQLKVKKERKKRSRAWNHFRSFVDEERNKKSMCKHCGADYFADSGKNGTTSMLTHMLTCPKMPRIVDKNQTQIGFKTAQGGDTDDVVVVSWKFEQEQCRRALCRMVIVDELPFKFVEKEGFRNFMKVTQPHFKIPSRTTVTRDCFKLFDAEKQKLKRSFGEAQQRVSLTTDTWTSLQRINYMCITAHWIDKEWMMHKRIINFCQVSSHRGEDMANEISKCLRDWGLDKNFTITVDNASSNDVTVKELSKIFTKRGTNFMNGEHLHVRCMAHILNLVVQDGLKVSAASIERVRKAVKYIRLSPARCKRFHECAEDVDINCKKSLCLDVSTRWNSTYLMLNRAIEFENVFSSYVDRDIGLLHYLQFVEDEDGTAAGALSSDDWNNVKKVADFLQIFYDLTREVSGSQYVTSNLHFLKICEVSCYLKKLIVSEDDTDDLLGKIAKNMREKFDKYWGTPNKMNKMIFISCVLDPRHKFVSVGFALQMMFGKEKGLVLEHEVRGYMDLMFGEYVKSLSKDKDSHHSSFLSSSSFEKFSSLPSSSDSTVQSIGSLGSFMVDLMKHKAGNATIVKTELQKYLGEENEVETKNFNILSWWKINSPRFPILAEMARNVLAISISSVASECAFSTGGRILDSFRSSLTPKLVQTLVCLQDWIRSESRHVSVEEDIDVLEQDLANTSILDD</sequence>
<dbReference type="eggNOG" id="KOG1121">
    <property type="taxonomic scope" value="Eukaryota"/>
</dbReference>
<dbReference type="Pfam" id="PF14372">
    <property type="entry name" value="hAT-like_RNase-H"/>
    <property type="match status" value="1"/>
</dbReference>
<dbReference type="Pfam" id="PF02892">
    <property type="entry name" value="zf-BED"/>
    <property type="match status" value="1"/>
</dbReference>
<keyword evidence="13" id="KW-1185">Reference proteome</keyword>
<name>M1BCU4_SOLTU</name>
<dbReference type="InterPro" id="IPR025525">
    <property type="entry name" value="hAT-like_transposase_RNase-H"/>
</dbReference>
<dbReference type="InterPro" id="IPR003656">
    <property type="entry name" value="Znf_BED"/>
</dbReference>
<evidence type="ECO:0000256" key="3">
    <source>
        <dbReference type="ARBA" id="ARBA00022723"/>
    </source>
</evidence>
<dbReference type="GO" id="GO:0005634">
    <property type="term" value="C:nucleus"/>
    <property type="evidence" value="ECO:0007669"/>
    <property type="project" value="UniProtKB-SubCell"/>
</dbReference>
<keyword evidence="3" id="KW-0479">Metal-binding</keyword>
<evidence type="ECO:0000259" key="11">
    <source>
        <dbReference type="PROSITE" id="PS50808"/>
    </source>
</evidence>
<evidence type="ECO:0000256" key="5">
    <source>
        <dbReference type="ARBA" id="ARBA00022833"/>
    </source>
</evidence>
<keyword evidence="4 10" id="KW-0863">Zinc-finger</keyword>
<dbReference type="AlphaFoldDB" id="M1BCU4"/>
<dbReference type="InterPro" id="IPR012337">
    <property type="entry name" value="RNaseH-like_sf"/>
</dbReference>
<dbReference type="GO" id="GO:0003677">
    <property type="term" value="F:DNA binding"/>
    <property type="evidence" value="ECO:0007669"/>
    <property type="project" value="UniProtKB-KW"/>
</dbReference>
<dbReference type="HOGENOM" id="CLU_009123_1_5_1"/>
<evidence type="ECO:0000313" key="12">
    <source>
        <dbReference type="EnsemblPlants" id="PGSC0003DMT400042324"/>
    </source>
</evidence>
<proteinExistence type="predicted"/>
<evidence type="ECO:0000256" key="1">
    <source>
        <dbReference type="ARBA" id="ARBA00004123"/>
    </source>
</evidence>
<organism evidence="12 13">
    <name type="scientific">Solanum tuberosum</name>
    <name type="common">Potato</name>
    <dbReference type="NCBI Taxonomy" id="4113"/>
    <lineage>
        <taxon>Eukaryota</taxon>
        <taxon>Viridiplantae</taxon>
        <taxon>Streptophyta</taxon>
        <taxon>Embryophyta</taxon>
        <taxon>Tracheophyta</taxon>
        <taxon>Spermatophyta</taxon>
        <taxon>Magnoliopsida</taxon>
        <taxon>eudicotyledons</taxon>
        <taxon>Gunneridae</taxon>
        <taxon>Pentapetalae</taxon>
        <taxon>asterids</taxon>
        <taxon>lamiids</taxon>
        <taxon>Solanales</taxon>
        <taxon>Solanaceae</taxon>
        <taxon>Solanoideae</taxon>
        <taxon>Solaneae</taxon>
        <taxon>Solanum</taxon>
    </lineage>
</organism>
<keyword evidence="7" id="KW-0238">DNA-binding</keyword>
<dbReference type="SUPFAM" id="SSF53098">
    <property type="entry name" value="Ribonuclease H-like"/>
    <property type="match status" value="1"/>
</dbReference>
<keyword evidence="9" id="KW-0539">Nucleus</keyword>
<dbReference type="PANTHER" id="PTHR46481:SF7">
    <property type="entry name" value="ZINC FINGER BED DOMAIN-CONTAINING PROTEIN RICESLEEPER 2-LIKE"/>
    <property type="match status" value="1"/>
</dbReference>
<comment type="subunit">
    <text evidence="2">Homodimer.</text>
</comment>
<dbReference type="GO" id="GO:0008270">
    <property type="term" value="F:zinc ion binding"/>
    <property type="evidence" value="ECO:0007669"/>
    <property type="project" value="UniProtKB-KW"/>
</dbReference>
<dbReference type="InterPro" id="IPR052035">
    <property type="entry name" value="ZnF_BED_domain_contain"/>
</dbReference>
<dbReference type="PaxDb" id="4113-PGSC0003DMT400042322"/>
<dbReference type="SUPFAM" id="SSF140996">
    <property type="entry name" value="Hermes dimerisation domain"/>
    <property type="match status" value="1"/>
</dbReference>
<keyword evidence="5" id="KW-0862">Zinc</keyword>
<evidence type="ECO:0000256" key="9">
    <source>
        <dbReference type="ARBA" id="ARBA00023242"/>
    </source>
</evidence>
<dbReference type="EnsemblPlants" id="PGSC0003DMT400042323">
    <property type="protein sequence ID" value="PGSC0003DMT400042323"/>
    <property type="gene ID" value="PGSC0003DMG400016410"/>
</dbReference>
<dbReference type="Gramene" id="PGSC0003DMT400042324">
    <property type="protein sequence ID" value="PGSC0003DMT400042324"/>
    <property type="gene ID" value="PGSC0003DMG400016410"/>
</dbReference>
<dbReference type="Pfam" id="PF05699">
    <property type="entry name" value="Dimer_Tnp_hAT"/>
    <property type="match status" value="1"/>
</dbReference>
<evidence type="ECO:0000256" key="7">
    <source>
        <dbReference type="ARBA" id="ARBA00023125"/>
    </source>
</evidence>
<evidence type="ECO:0000313" key="13">
    <source>
        <dbReference type="Proteomes" id="UP000011115"/>
    </source>
</evidence>
<keyword evidence="8" id="KW-0804">Transcription</keyword>
<comment type="subcellular location">
    <subcellularLocation>
        <location evidence="1">Nucleus</location>
    </subcellularLocation>
</comment>
<accession>M1BCU4</accession>
<dbReference type="Gramene" id="PGSC0003DMT400042323">
    <property type="protein sequence ID" value="PGSC0003DMT400042323"/>
    <property type="gene ID" value="PGSC0003DMG400016410"/>
</dbReference>
<feature type="domain" description="BED-type" evidence="11">
    <location>
        <begin position="38"/>
        <end position="94"/>
    </location>
</feature>
<dbReference type="OMA" id="YALTAHY"/>
<dbReference type="Proteomes" id="UP000011115">
    <property type="component" value="Unassembled WGS sequence"/>
</dbReference>
<evidence type="ECO:0000256" key="10">
    <source>
        <dbReference type="PROSITE-ProRule" id="PRU00027"/>
    </source>
</evidence>
<evidence type="ECO:0000256" key="8">
    <source>
        <dbReference type="ARBA" id="ARBA00023163"/>
    </source>
</evidence>
<protein>
    <submittedName>
        <fullName evidence="12">Transposase</fullName>
    </submittedName>
</protein>
<dbReference type="GO" id="GO:0046983">
    <property type="term" value="F:protein dimerization activity"/>
    <property type="evidence" value="ECO:0007669"/>
    <property type="project" value="InterPro"/>
</dbReference>
<dbReference type="PANTHER" id="PTHR46481">
    <property type="entry name" value="ZINC FINGER BED DOMAIN-CONTAINING PROTEIN 4"/>
    <property type="match status" value="1"/>
</dbReference>
<reference evidence="12" key="2">
    <citation type="submission" date="2015-06" db="UniProtKB">
        <authorList>
            <consortium name="EnsemblPlants"/>
        </authorList>
    </citation>
    <scope>IDENTIFICATION</scope>
    <source>
        <strain evidence="12">DM1-3 516 R44</strain>
    </source>
</reference>
<dbReference type="Gramene" id="PGSC0003DMT400042322">
    <property type="protein sequence ID" value="PGSC0003DMT400042322"/>
    <property type="gene ID" value="PGSC0003DMG400016410"/>
</dbReference>